<feature type="compositionally biased region" description="Basic residues" evidence="1">
    <location>
        <begin position="2734"/>
        <end position="2743"/>
    </location>
</feature>
<evidence type="ECO:0000259" key="4">
    <source>
        <dbReference type="SMART" id="SM01215"/>
    </source>
</evidence>
<dbReference type="InterPro" id="IPR019415">
    <property type="entry name" value="FMP27_SW_RBG"/>
</dbReference>
<feature type="domain" description="FMP27 SW motif-containing RBG unit" evidence="4">
    <location>
        <begin position="1215"/>
        <end position="1316"/>
    </location>
</feature>
<feature type="compositionally biased region" description="Basic and acidic residues" evidence="1">
    <location>
        <begin position="2589"/>
        <end position="2603"/>
    </location>
</feature>
<dbReference type="PANTHER" id="PTHR15678">
    <property type="entry name" value="ANTIGEN MLAA-22-RELATED"/>
    <property type="match status" value="1"/>
</dbReference>
<keyword evidence="2" id="KW-1133">Transmembrane helix</keyword>
<organism evidence="6 7">
    <name type="scientific">Exidia glandulosa HHB12029</name>
    <dbReference type="NCBI Taxonomy" id="1314781"/>
    <lineage>
        <taxon>Eukaryota</taxon>
        <taxon>Fungi</taxon>
        <taxon>Dikarya</taxon>
        <taxon>Basidiomycota</taxon>
        <taxon>Agaricomycotina</taxon>
        <taxon>Agaricomycetes</taxon>
        <taxon>Auriculariales</taxon>
        <taxon>Exidiaceae</taxon>
        <taxon>Exidia</taxon>
    </lineage>
</organism>
<dbReference type="SMART" id="SM01214">
    <property type="entry name" value="Fmp27_GFWDK"/>
    <property type="match status" value="1"/>
</dbReference>
<feature type="transmembrane region" description="Helical" evidence="2">
    <location>
        <begin position="7"/>
        <end position="27"/>
    </location>
</feature>
<evidence type="ECO:0000259" key="5">
    <source>
        <dbReference type="SMART" id="SM01216"/>
    </source>
</evidence>
<dbReference type="SMART" id="SM01216">
    <property type="entry name" value="Fmp27_WPPW"/>
    <property type="match status" value="1"/>
</dbReference>
<keyword evidence="2" id="KW-0472">Membrane</keyword>
<gene>
    <name evidence="6" type="ORF">EXIGLDRAFT_635040</name>
</gene>
<accession>A0A165QKW5</accession>
<keyword evidence="2" id="KW-0812">Transmembrane</keyword>
<dbReference type="InterPro" id="IPR045167">
    <property type="entry name" value="Hobbit"/>
</dbReference>
<evidence type="ECO:0000256" key="1">
    <source>
        <dbReference type="SAM" id="MobiDB-lite"/>
    </source>
</evidence>
<reference evidence="6 7" key="1">
    <citation type="journal article" date="2016" name="Mol. Biol. Evol.">
        <title>Comparative Genomics of Early-Diverging Mushroom-Forming Fungi Provides Insights into the Origins of Lignocellulose Decay Capabilities.</title>
        <authorList>
            <person name="Nagy L.G."/>
            <person name="Riley R."/>
            <person name="Tritt A."/>
            <person name="Adam C."/>
            <person name="Daum C."/>
            <person name="Floudas D."/>
            <person name="Sun H."/>
            <person name="Yadav J.S."/>
            <person name="Pangilinan J."/>
            <person name="Larsson K.H."/>
            <person name="Matsuura K."/>
            <person name="Barry K."/>
            <person name="Labutti K."/>
            <person name="Kuo R."/>
            <person name="Ohm R.A."/>
            <person name="Bhattacharya S.S."/>
            <person name="Shirouzu T."/>
            <person name="Yoshinaga Y."/>
            <person name="Martin F.M."/>
            <person name="Grigoriev I.V."/>
            <person name="Hibbett D.S."/>
        </authorList>
    </citation>
    <scope>NUCLEOTIDE SEQUENCE [LARGE SCALE GENOMIC DNA]</scope>
    <source>
        <strain evidence="6 7">HHB12029</strain>
    </source>
</reference>
<feature type="compositionally biased region" description="Polar residues" evidence="1">
    <location>
        <begin position="2713"/>
        <end position="2732"/>
    </location>
</feature>
<feature type="region of interest" description="Disordered" evidence="1">
    <location>
        <begin position="2523"/>
        <end position="2603"/>
    </location>
</feature>
<protein>
    <submittedName>
        <fullName evidence="6">Uncharacterized protein</fullName>
    </submittedName>
</protein>
<evidence type="ECO:0000313" key="6">
    <source>
        <dbReference type="EMBL" id="KZW03765.1"/>
    </source>
</evidence>
<dbReference type="InterPro" id="IPR019441">
    <property type="entry name" value="FMP27/BLTP2/Hobbit_GFWDK_RBG"/>
</dbReference>
<dbReference type="InParanoid" id="A0A165QKW5"/>
<dbReference type="InterPro" id="IPR019449">
    <property type="entry name" value="FMP27_WPPW_RBG"/>
</dbReference>
<feature type="compositionally biased region" description="Polar residues" evidence="1">
    <location>
        <begin position="1544"/>
        <end position="1555"/>
    </location>
</feature>
<keyword evidence="7" id="KW-1185">Reference proteome</keyword>
<feature type="compositionally biased region" description="Basic residues" evidence="1">
    <location>
        <begin position="2754"/>
        <end position="2765"/>
    </location>
</feature>
<feature type="compositionally biased region" description="Basic and acidic residues" evidence="1">
    <location>
        <begin position="2766"/>
        <end position="2780"/>
    </location>
</feature>
<dbReference type="OrthoDB" id="1562405at2759"/>
<evidence type="ECO:0000256" key="2">
    <source>
        <dbReference type="SAM" id="Phobius"/>
    </source>
</evidence>
<dbReference type="PANTHER" id="PTHR15678:SF6">
    <property type="entry name" value="BRIDGE-LIKE LIPID TRANSFER PROTEIN FAMILY MEMBER 2"/>
    <property type="match status" value="1"/>
</dbReference>
<sequence length="2797" mass="311798">MQVWLSYPLYILGLFAFGPAADQGALVSWTLQLLRLVLFLLVTRRFIAPFILAKLSNRIRVRSISLRSVRGLYYKQGELVWNVDRIGLAYHRPTKERPRRFAIQVEGLRLNVQHVPGAAHNNAATHSTAAIHKRLSSLFIPPPTTPVVAHPNWRSSALTPLRLLAHALDPFARPMLRMLFLAGFRILVRCLPALTQVLEFEMDSAVVSFEVLRGAHVRVSGVTVSTQVQFEGLETIRGAAADEAVRGFAFGNFAGWNTRVRASAGRLWDRGWGNTRGAASVAVKIGEVVGSTQPLALDGFVESPLEIRPSNAVRKGTFLAIRCPVDLRAALRFDPRRVKVDRHSLDMSVDVAGIEVMADVLQALVDLVEEAQRAGPGQEYFSTGRSFSPPTSPLLGAWKEMNSRGSPNVPVLPGKKKPSGLKRLAPFLKNVRIGLQSVTTTFRTPETAYLYRLSLDSFTVQARLSTPTSNRLHQRWLGSTNSQDCGEGVVFDVTTDLRTLALERSEGPGVSDMWTPLVAVTRIDCRTLITDVVFGVKSRNRIFAGDPNSAFVVCELIVDNVSVTERIDAVNESLAQAELAAPRPTTKRTALPSQDMPRIRVDLLVRNVDLVLLRRADNVTDVELAVHTRTERFEFHAETMFVPDCASKSFSASAPVLSEPSPLSKLRFNGTAILHPVFTRMTIQGLPEHLIEVAQEPFISLDKVEVFVSGDAYALPTEDVAVVNTASVMADISCVSDALSIELWNPHRVDALAKLVSSINVSKQPKTMTTAKAPLDILPSGVNARASVGEILIIVTGPDLNPDCPLELSRGLAVKSSASLSYCFMQPSHSERTRSQRLRTGSNRQRLGLQEDLLVQAVAKANAQTSPDDLVALVHMIVWQTSCRVAVATEVAADHENAANTFRLPHSPNGPAVVSAPMIVGRIALQRKHQRALFDSQRHADTCDAQVILSRLAATYNLLNVYCALLAADTLRKLVPKRSATTSKPPSQLQVSLRLSIEVFDMFFGLARGQRVFFRVESISVEKFAKVLRARFHALKAFVPSVTHPEDATSAVQWDELGQLKALSASVTETDARERDIAVAADSLCIRVASGFKISDLILDIGVAVKAVKHLYAMVALGTFLDHPPPEAEGAKVVPNIQIRVETVVLEVEDLVLDRKLNLIWQAGSLAQPVRLEREAAFDAKCAAILREGSPNPLVNLGSKGRYNFSAKHTVSIADARDRLNMLHSLSWARRFNQSRTEQIRFEEQAARRVRTVSSSSESVWPIQRRHQDFSTPLIRLQIAGLDLKLSQPSFELSALPDVLHDLGNGMPRDMQYTLLIPLHLEASFKHGTVQLRDYPLPLLYVPQHPAEPVAAFEFSTDLIIAEEIGPAFSTKWVQCPVVPADSGIPGAHPLLFAVPKTAMPVKTYARPTVRVLTTETTHISWGVSYLPVMQEVLRFVDTLTTPPDDNANPVGFWDKLRLVMHWQVRASFTGPVRFVLKGSRDPHSIIGAGAGFGLSWQGGTEVTVGYTDEAQELVQVTSDTMQLIIPDLQRFTTRDPRRAAGTGDTNSQSASRSGTQKVCAKFTNGVRMGLGFVFERTCAPKCADCPEDPFYRKCRLFDFKPHYRVQTRASSASDGRDSFEGFRSDFIHMSFSLTTPTMPTPGRHGGHNNIYLSPLAFQHFWHWWDLFDNSMSLRIRQGKLFPDNVKETKKFGRFIATIKYRFYIEKLFITHIYQHDTREAWTKGETPFIGVKAFMQSFHADLHQSTQEISLRRAGKDAVVSKHKKFNAVEVVIAGLELRAMAAVFAEPHKQLITLKRASDESLRPWDDMEPHDVRSRWVDLDDFVELMWSAADRKPRIYLSHLASCPRFMFSKQAACREPWVPQSTIHGVAESSAVSKFGTEHSHLCFLGKEPSAKQTQMDLASQRLQHLLGERFQLSAAKSATDSPTSLSSVERVVDSPTDSVLTPEQSLDKKIELLQEYIEQLNLDSPDATGQVYYVAADSVDSSAWAEFGNVYHVHSPNIFVNNSNRNLLLTYYQASRKRRGFEYHMATRAVKFLHDLAVEDSTRGDGEGAKGPWTAVGGAQAAVDVFRNLLIAEKTSTEDHSRDVHEPFSPEDPLRGWSDGVALSKSHYCVLFKPQFVLQSQKIDDACVVVTASDISLQNFLVIDIQNQDDPVTGHIMNRNHAAVNGLQVFSPTTALQPLEARKRLSHNVPLEVLVDYRCECNDFDRLVPQTEAVFHYDKFNRNRPRASASTDVPSHIAHQMDLVVVNMPRFSVAAKCKNFEAISSVVTDLILFSDPAHKSRVERLETFIFSYDFTDLDGAADLVAKLQARIRQLQVIERGYVARTDILDATERLDLLSIHAQIFVLAEELNLVFDAIAMAQDQNSDLHEDQQSALKLVVSSKEISWHMLDDRASLLAKLEVLGVVFSWLSKQDGSTSNDLVLKDARALHSSPTALWPEILIMHDQPANHPMVKAKQFAHAVWSVLPPVGGIPIYQNFQLDLHPIRLQIEAEIGRKLLEYVWPARRARNGTQLLLVDDGLEEPSTNDSSTTTLDRQKARQDTLSVHGLRERGLTRPRSHNNLRVQARPTLHRFKSSTALNDMNDGSKSDDDRRPVKRATRVDQEIDAAAMRARSTQQKTFFRVHIPRIHVLLSARSDDFFCNEAQLYTNEININNKTTSFEDMVTQYMPAVPNWKGWVRLVWSQDVIPVLPVAKELFAKTKWGSKAAASQKNLLRSGTTMTSPTPVRQGSKHFWNRNRKNSEEADHSSRPRSRSRPRTDKHRHDSSPAPHPRHDNIIISVQEPSPSVDRSFP</sequence>
<evidence type="ECO:0000313" key="7">
    <source>
        <dbReference type="Proteomes" id="UP000077266"/>
    </source>
</evidence>
<dbReference type="STRING" id="1314781.A0A165QKW5"/>
<dbReference type="EMBL" id="KV425882">
    <property type="protein sequence ID" value="KZW03765.1"/>
    <property type="molecule type" value="Genomic_DNA"/>
</dbReference>
<feature type="region of interest" description="Disordered" evidence="1">
    <location>
        <begin position="1535"/>
        <end position="1555"/>
    </location>
</feature>
<proteinExistence type="predicted"/>
<feature type="region of interest" description="Disordered" evidence="1">
    <location>
        <begin position="2713"/>
        <end position="2797"/>
    </location>
</feature>
<dbReference type="Proteomes" id="UP000077266">
    <property type="component" value="Unassembled WGS sequence"/>
</dbReference>
<feature type="compositionally biased region" description="Polar residues" evidence="1">
    <location>
        <begin position="2528"/>
        <end position="2538"/>
    </location>
</feature>
<dbReference type="SMART" id="SM01215">
    <property type="entry name" value="Fmp27_SW"/>
    <property type="match status" value="1"/>
</dbReference>
<evidence type="ECO:0000259" key="3">
    <source>
        <dbReference type="SMART" id="SM01214"/>
    </source>
</evidence>
<name>A0A165QKW5_EXIGL</name>
<dbReference type="FunCoup" id="A0A165QKW5">
    <property type="interactions" value="210"/>
</dbReference>
<feature type="domain" description="FMP27/BLTP2/Hobbit GFWDK motif-containing RBG unit" evidence="3">
    <location>
        <begin position="1334"/>
        <end position="1486"/>
    </location>
</feature>
<feature type="compositionally biased region" description="Basic and acidic residues" evidence="1">
    <location>
        <begin position="2744"/>
        <end position="2753"/>
    </location>
</feature>
<dbReference type="Pfam" id="PF10344">
    <property type="entry name" value="Hobbit"/>
    <property type="match status" value="1"/>
</dbReference>
<feature type="domain" description="FMP27 WPPW motif-containing RBG unit" evidence="5">
    <location>
        <begin position="1731"/>
        <end position="2200"/>
    </location>
</feature>